<sequence length="93" mass="10573">MTVEQGRFRYPYIKVIDAPKGFKSTALKELVNYRGAIQRTSPTTTEILIECKLDEEEKILKSLTTLLIKSKTTMMEGDGIQSLPSAVFMDWMP</sequence>
<dbReference type="GeneID" id="63783575"/>
<gene>
    <name evidence="1" type="ORF">BCR37DRAFT_318629</name>
</gene>
<dbReference type="AlphaFoldDB" id="A0A1Y2FFE5"/>
<dbReference type="RefSeq" id="XP_040725539.1">
    <property type="nucleotide sequence ID" value="XM_040866976.1"/>
</dbReference>
<evidence type="ECO:0000313" key="1">
    <source>
        <dbReference type="EMBL" id="ORY82668.1"/>
    </source>
</evidence>
<reference evidence="1 2" key="1">
    <citation type="submission" date="2016-07" db="EMBL/GenBank/DDBJ databases">
        <title>Pervasive Adenine N6-methylation of Active Genes in Fungi.</title>
        <authorList>
            <consortium name="DOE Joint Genome Institute"/>
            <person name="Mondo S.J."/>
            <person name="Dannebaum R.O."/>
            <person name="Kuo R.C."/>
            <person name="Labutti K."/>
            <person name="Haridas S."/>
            <person name="Kuo A."/>
            <person name="Salamov A."/>
            <person name="Ahrendt S.R."/>
            <person name="Lipzen A."/>
            <person name="Sullivan W."/>
            <person name="Andreopoulos W.B."/>
            <person name="Clum A."/>
            <person name="Lindquist E."/>
            <person name="Daum C."/>
            <person name="Ramamoorthy G.K."/>
            <person name="Gryganskyi A."/>
            <person name="Culley D."/>
            <person name="Magnuson J.K."/>
            <person name="James T.Y."/>
            <person name="O'Malley M.A."/>
            <person name="Stajich J.E."/>
            <person name="Spatafora J.W."/>
            <person name="Visel A."/>
            <person name="Grigoriev I.V."/>
        </authorList>
    </citation>
    <scope>NUCLEOTIDE SEQUENCE [LARGE SCALE GENOMIC DNA]</scope>
    <source>
        <strain evidence="1 2">12-1054</strain>
    </source>
</reference>
<dbReference type="Proteomes" id="UP000193685">
    <property type="component" value="Unassembled WGS sequence"/>
</dbReference>
<comment type="caution">
    <text evidence="1">The sequence shown here is derived from an EMBL/GenBank/DDBJ whole genome shotgun (WGS) entry which is preliminary data.</text>
</comment>
<accession>A0A1Y2FFE5</accession>
<evidence type="ECO:0000313" key="2">
    <source>
        <dbReference type="Proteomes" id="UP000193685"/>
    </source>
</evidence>
<keyword evidence="2" id="KW-1185">Reference proteome</keyword>
<name>A0A1Y2FFE5_PROLT</name>
<organism evidence="1 2">
    <name type="scientific">Protomyces lactucae-debilis</name>
    <dbReference type="NCBI Taxonomy" id="2754530"/>
    <lineage>
        <taxon>Eukaryota</taxon>
        <taxon>Fungi</taxon>
        <taxon>Dikarya</taxon>
        <taxon>Ascomycota</taxon>
        <taxon>Taphrinomycotina</taxon>
        <taxon>Taphrinomycetes</taxon>
        <taxon>Taphrinales</taxon>
        <taxon>Protomycetaceae</taxon>
        <taxon>Protomyces</taxon>
    </lineage>
</organism>
<proteinExistence type="predicted"/>
<dbReference type="EMBL" id="MCFI01000009">
    <property type="protein sequence ID" value="ORY82668.1"/>
    <property type="molecule type" value="Genomic_DNA"/>
</dbReference>
<protein>
    <submittedName>
        <fullName evidence="1">Uncharacterized protein</fullName>
    </submittedName>
</protein>